<protein>
    <recommendedName>
        <fullName evidence="2">UspA domain-containing protein</fullName>
    </recommendedName>
</protein>
<evidence type="ECO:0000313" key="5">
    <source>
        <dbReference type="Proteomes" id="UP001209878"/>
    </source>
</evidence>
<name>A0AAD9MS78_RIDPI</name>
<dbReference type="PANTHER" id="PTHR46989">
    <property type="entry name" value="USP DOMAIN-CONTAINING PROTEIN"/>
    <property type="match status" value="1"/>
</dbReference>
<feature type="domain" description="UspA" evidence="2">
    <location>
        <begin position="12"/>
        <end position="159"/>
    </location>
</feature>
<keyword evidence="1" id="KW-0175">Coiled coil</keyword>
<dbReference type="Pfam" id="PF00582">
    <property type="entry name" value="Usp"/>
    <property type="match status" value="1"/>
</dbReference>
<feature type="coiled-coil region" evidence="1">
    <location>
        <begin position="66"/>
        <end position="93"/>
    </location>
</feature>
<reference evidence="3" key="1">
    <citation type="journal article" date="2023" name="Mol. Biol. Evol.">
        <title>Third-Generation Sequencing Reveals the Adaptive Role of the Epigenome in Three Deep-Sea Polychaetes.</title>
        <authorList>
            <person name="Perez M."/>
            <person name="Aroh O."/>
            <person name="Sun Y."/>
            <person name="Lan Y."/>
            <person name="Juniper S.K."/>
            <person name="Young C.R."/>
            <person name="Angers B."/>
            <person name="Qian P.Y."/>
        </authorList>
    </citation>
    <scope>NUCLEOTIDE SEQUENCE</scope>
    <source>
        <strain evidence="3">R07B-5</strain>
    </source>
</reference>
<proteinExistence type="predicted"/>
<accession>A0AAD9MS78</accession>
<dbReference type="Proteomes" id="UP001209878">
    <property type="component" value="Unassembled WGS sequence"/>
</dbReference>
<keyword evidence="5" id="KW-1185">Reference proteome</keyword>
<dbReference type="CDD" id="cd23659">
    <property type="entry name" value="USP_At3g01520-like"/>
    <property type="match status" value="1"/>
</dbReference>
<dbReference type="EMBL" id="JAODUO010000042">
    <property type="protein sequence ID" value="KAK2191963.1"/>
    <property type="molecule type" value="Genomic_DNA"/>
</dbReference>
<organism evidence="3 5">
    <name type="scientific">Ridgeia piscesae</name>
    <name type="common">Tubeworm</name>
    <dbReference type="NCBI Taxonomy" id="27915"/>
    <lineage>
        <taxon>Eukaryota</taxon>
        <taxon>Metazoa</taxon>
        <taxon>Spiralia</taxon>
        <taxon>Lophotrochozoa</taxon>
        <taxon>Annelida</taxon>
        <taxon>Polychaeta</taxon>
        <taxon>Sedentaria</taxon>
        <taxon>Canalipalpata</taxon>
        <taxon>Sabellida</taxon>
        <taxon>Siboglinidae</taxon>
        <taxon>Ridgeia</taxon>
    </lineage>
</organism>
<evidence type="ECO:0000313" key="3">
    <source>
        <dbReference type="EMBL" id="KAK2143842.1"/>
    </source>
</evidence>
<evidence type="ECO:0000313" key="4">
    <source>
        <dbReference type="EMBL" id="KAK2191963.1"/>
    </source>
</evidence>
<gene>
    <name evidence="4" type="ORF">NP493_42g11040</name>
    <name evidence="3" type="ORF">NP493_4393g00012</name>
</gene>
<comment type="caution">
    <text evidence="3">The sequence shown here is derived from an EMBL/GenBank/DDBJ whole genome shotgun (WGS) entry which is preliminary data.</text>
</comment>
<evidence type="ECO:0000256" key="1">
    <source>
        <dbReference type="SAM" id="Coils"/>
    </source>
</evidence>
<evidence type="ECO:0000259" key="2">
    <source>
        <dbReference type="Pfam" id="PF00582"/>
    </source>
</evidence>
<dbReference type="EMBL" id="JAODUO010004382">
    <property type="protein sequence ID" value="KAK2143842.1"/>
    <property type="molecule type" value="Genomic_DNA"/>
</dbReference>
<dbReference type="PRINTS" id="PR01438">
    <property type="entry name" value="UNVRSLSTRESS"/>
</dbReference>
<dbReference type="PANTHER" id="PTHR46989:SF3">
    <property type="entry name" value="USPA DOMAIN-CONTAINING PROTEIN"/>
    <property type="match status" value="1"/>
</dbReference>
<sequence>MASVNSPDKKGRVIVVGIDLSQISKTAFQWVLKNIYREGDTLILTHCPELPSLPSFTFKSGLAPPVADWKEKLDQMNQEIRKLEDEYQTICIQQKINFKAAGQSMKNAGEGILKVAVDEKADLICVGTRGLGTVKRAILGSVSNYLVHNSLTIPVLVIPISA</sequence>
<dbReference type="InterPro" id="IPR014729">
    <property type="entry name" value="Rossmann-like_a/b/a_fold"/>
</dbReference>
<dbReference type="SUPFAM" id="SSF52402">
    <property type="entry name" value="Adenine nucleotide alpha hydrolases-like"/>
    <property type="match status" value="1"/>
</dbReference>
<dbReference type="AlphaFoldDB" id="A0AAD9MS78"/>
<dbReference type="InterPro" id="IPR006016">
    <property type="entry name" value="UspA"/>
</dbReference>
<dbReference type="Gene3D" id="3.40.50.620">
    <property type="entry name" value="HUPs"/>
    <property type="match status" value="1"/>
</dbReference>
<dbReference type="InterPro" id="IPR006015">
    <property type="entry name" value="Universal_stress_UspA"/>
</dbReference>